<dbReference type="Gene3D" id="3.30.1330.70">
    <property type="entry name" value="Holliday junction resolvase RusA"/>
    <property type="match status" value="1"/>
</dbReference>
<sequence>MTFMVTFKVEGNPVGKQRARYVKRGNFVQTYTPEKTRTYETLIKDAAIEAMGASEPLETPVSLYLYIRVPIPKSCTKKRLEAIANGSEKPTKKPDASNILKSVEDGMNGVVYHDDSQIINLYVSKVYSSLPGVDICVKECLE</sequence>
<evidence type="ECO:0000313" key="1">
    <source>
        <dbReference type="EMBL" id="CAB4136761.1"/>
    </source>
</evidence>
<gene>
    <name evidence="1" type="ORF">UFOVP307_40</name>
</gene>
<organism evidence="1">
    <name type="scientific">uncultured Caudovirales phage</name>
    <dbReference type="NCBI Taxonomy" id="2100421"/>
    <lineage>
        <taxon>Viruses</taxon>
        <taxon>Duplodnaviria</taxon>
        <taxon>Heunggongvirae</taxon>
        <taxon>Uroviricota</taxon>
        <taxon>Caudoviricetes</taxon>
        <taxon>Peduoviridae</taxon>
        <taxon>Maltschvirus</taxon>
        <taxon>Maltschvirus maltsch</taxon>
    </lineage>
</organism>
<dbReference type="InterPro" id="IPR008822">
    <property type="entry name" value="Endonuclease_RusA-like"/>
</dbReference>
<name>A0A6J5LRB1_9CAUD</name>
<reference evidence="1" key="1">
    <citation type="submission" date="2020-04" db="EMBL/GenBank/DDBJ databases">
        <authorList>
            <person name="Chiriac C."/>
            <person name="Salcher M."/>
            <person name="Ghai R."/>
            <person name="Kavagutti S V."/>
        </authorList>
    </citation>
    <scope>NUCLEOTIDE SEQUENCE</scope>
</reference>
<dbReference type="Pfam" id="PF05866">
    <property type="entry name" value="RusA"/>
    <property type="match status" value="1"/>
</dbReference>
<dbReference type="InterPro" id="IPR036614">
    <property type="entry name" value="RusA-like_sf"/>
</dbReference>
<accession>A0A6J5LRB1</accession>
<proteinExistence type="predicted"/>
<dbReference type="GO" id="GO:0000287">
    <property type="term" value="F:magnesium ion binding"/>
    <property type="evidence" value="ECO:0007669"/>
    <property type="project" value="InterPro"/>
</dbReference>
<dbReference type="SUPFAM" id="SSF103084">
    <property type="entry name" value="Holliday junction resolvase RusA"/>
    <property type="match status" value="1"/>
</dbReference>
<dbReference type="GO" id="GO:0006310">
    <property type="term" value="P:DNA recombination"/>
    <property type="evidence" value="ECO:0007669"/>
    <property type="project" value="InterPro"/>
</dbReference>
<dbReference type="GO" id="GO:0006281">
    <property type="term" value="P:DNA repair"/>
    <property type="evidence" value="ECO:0007669"/>
    <property type="project" value="InterPro"/>
</dbReference>
<protein>
    <submittedName>
        <fullName evidence="1">Rus Holliday junction resolvase</fullName>
    </submittedName>
</protein>
<dbReference type="EMBL" id="LR796323">
    <property type="protein sequence ID" value="CAB4136761.1"/>
    <property type="molecule type" value="Genomic_DNA"/>
</dbReference>